<protein>
    <submittedName>
        <fullName evidence="4">Uncharacterized protein</fullName>
    </submittedName>
</protein>
<dbReference type="PANTHER" id="PTHR48475:SF1">
    <property type="entry name" value="RNASE H TYPE-1 DOMAIN-CONTAINING PROTEIN"/>
    <property type="match status" value="1"/>
</dbReference>
<feature type="region of interest" description="Disordered" evidence="1">
    <location>
        <begin position="29"/>
        <end position="61"/>
    </location>
</feature>
<dbReference type="Pfam" id="PF17919">
    <property type="entry name" value="RT_RNaseH_2"/>
    <property type="match status" value="1"/>
</dbReference>
<dbReference type="InterPro" id="IPR001584">
    <property type="entry name" value="Integrase_cat-core"/>
</dbReference>
<evidence type="ECO:0000259" key="2">
    <source>
        <dbReference type="PROSITE" id="PS50879"/>
    </source>
</evidence>
<dbReference type="SUPFAM" id="SSF56672">
    <property type="entry name" value="DNA/RNA polymerases"/>
    <property type="match status" value="1"/>
</dbReference>
<name>A5AER4_VITVI</name>
<dbReference type="GO" id="GO:0003676">
    <property type="term" value="F:nucleic acid binding"/>
    <property type="evidence" value="ECO:0007669"/>
    <property type="project" value="InterPro"/>
</dbReference>
<dbReference type="Pfam" id="PF03732">
    <property type="entry name" value="Retrotrans_gag"/>
    <property type="match status" value="1"/>
</dbReference>
<dbReference type="InterPro" id="IPR036397">
    <property type="entry name" value="RNaseH_sf"/>
</dbReference>
<feature type="domain" description="Integrase catalytic" evidence="3">
    <location>
        <begin position="1156"/>
        <end position="1251"/>
    </location>
</feature>
<dbReference type="GO" id="GO:0004523">
    <property type="term" value="F:RNA-DNA hybrid ribonuclease activity"/>
    <property type="evidence" value="ECO:0007669"/>
    <property type="project" value="InterPro"/>
</dbReference>
<dbReference type="Gene3D" id="3.30.70.270">
    <property type="match status" value="2"/>
</dbReference>
<dbReference type="Pfam" id="PF13456">
    <property type="entry name" value="RVT_3"/>
    <property type="match status" value="1"/>
</dbReference>
<proteinExistence type="predicted"/>
<dbReference type="PROSITE" id="PS50879">
    <property type="entry name" value="RNASE_H_1"/>
    <property type="match status" value="1"/>
</dbReference>
<feature type="compositionally biased region" description="Polar residues" evidence="1">
    <location>
        <begin position="34"/>
        <end position="44"/>
    </location>
</feature>
<dbReference type="InterPro" id="IPR041577">
    <property type="entry name" value="RT_RNaseH_2"/>
</dbReference>
<evidence type="ECO:0000313" key="4">
    <source>
        <dbReference type="EMBL" id="CAN77869.1"/>
    </source>
</evidence>
<dbReference type="CDD" id="cd01647">
    <property type="entry name" value="RT_LTR"/>
    <property type="match status" value="1"/>
</dbReference>
<dbReference type="InterPro" id="IPR005162">
    <property type="entry name" value="Retrotrans_gag_dom"/>
</dbReference>
<dbReference type="InterPro" id="IPR043502">
    <property type="entry name" value="DNA/RNA_pol_sf"/>
</dbReference>
<dbReference type="PROSITE" id="PS50994">
    <property type="entry name" value="INTEGRASE"/>
    <property type="match status" value="1"/>
</dbReference>
<dbReference type="InterPro" id="IPR002156">
    <property type="entry name" value="RNaseH_domain"/>
</dbReference>
<evidence type="ECO:0000256" key="1">
    <source>
        <dbReference type="SAM" id="MobiDB-lite"/>
    </source>
</evidence>
<sequence length="1336" mass="152520">MDSQVVTVDQFAAAMASIQEAIAGLGQRIDGQQAPPQDSAQYDSTAPPPPPLSQSVPHPTPYVLHSQIDATPLPVVAPIQASEDAHACMDKLEQMMRQMRVSDGDMSWDDFDGSPVASLPTQFRMSEIERYTGIGCPKIHLRLYSSMMRAHRLDEAHLIMLFPMSLSGAAQRWFASLDASRRRTWDDLAQEFLRQFAFNTVIDVSRRELEALRQGPDESVTSFISRWREKIAQIVDRPFENDQISMILRSLQPIFARHLMGFPHTDFGSLVQALYGIEEGIARGRIETRRCAISSVGLRSPRRYQTFGQTSLAYYRQRYAQYRPPRPMTPTYLHQTPEPVFAAQVSERPPTLYPRPRAPQTTILLVQRPTRQFSQLVPPPPGGIHHIDFVEDDSIHMMSWDDGLPEPIVLDDGYEVDTVGSQTFTPFSLISDWIPFELTPIAPSTTARQGPPAPFILRLDDDDLEERDVQIVTRSGRVAQFAPLVARPFDGAVSHEEVRREDDEILRQLQSTQARISIWSLLASSSTHRDVLIQALSQIHVETTTTPKGLIHMMTADRGHMYCVFIQSGWLMSSQFPKRMASTAGHSMLSFMDGFSGYNQILMAPEDMEKAAFITEWDTYCYRVMPFGLKNVEATYQRAATTLCHDMMHKDVEVYVDDMIVKSRGRVDHLAALERFFERIRKFRLRLNPKKCTFGVTSGKLLRHMVSDRGIEVDLDKIKAILDMPVPRTEKEIRGFLGRLQYISRFIARLTDICEPIFRLLRKNQPTVWNDDCQIAFEKIKEYLLSPPVLVPPMPGRPLLLYLSVSDMALGCMLAQLDDSGKERAIYYLSKRMLEYEMRYVMIERMCLTLVWATRRLRHYMTEYSVCLISRLDPLKYLFDRPALTGRLMRWLVLLTEFDIQYVSQKSIKGSIVADHLASLPISESRPVDDDFPDEEFIAMTSLSGWRMYFDGAANQLGFGIGVLLISPQGDHIPRSVRLVFSDRHPTMNNIVEYEACILGLETALELGIRQMEVFGDSNLVLRQIQRDWKTRDVKLRPYHAYLELLVGRFDDLRYTRLPRAQNQFADALTTLASSVDISIDVVIRPLLIESRSSIYPEAATTKDRRALRQLATRFVICGETLYRRSADDCCRFVQRCPECQTHGDLIHAPPSELHALTSPWPFSVWGIDIIGKVSPKSSSGHEFILVAIDYFTKWVEATSYAKLTSARVTSFIRSHIICRYRVPHELISDRGTNGAVEAANKNIKKILRKMVETSRDWPEKLPFALWAYRTSFRTSTGATPYSLVYGMEAVLPVEIEMGSLRVALEQQISETEWAQARFDQLNLLDERRLRAVDHV</sequence>
<dbReference type="GO" id="GO:0015074">
    <property type="term" value="P:DNA integration"/>
    <property type="evidence" value="ECO:0007669"/>
    <property type="project" value="InterPro"/>
</dbReference>
<dbReference type="CDD" id="cd09279">
    <property type="entry name" value="RNase_HI_like"/>
    <property type="match status" value="1"/>
</dbReference>
<dbReference type="Gene3D" id="3.30.420.10">
    <property type="entry name" value="Ribonuclease H-like superfamily/Ribonuclease H"/>
    <property type="match status" value="3"/>
</dbReference>
<organism evidence="4">
    <name type="scientific">Vitis vinifera</name>
    <name type="common">Grape</name>
    <dbReference type="NCBI Taxonomy" id="29760"/>
    <lineage>
        <taxon>Eukaryota</taxon>
        <taxon>Viridiplantae</taxon>
        <taxon>Streptophyta</taxon>
        <taxon>Embryophyta</taxon>
        <taxon>Tracheophyta</taxon>
        <taxon>Spermatophyta</taxon>
        <taxon>Magnoliopsida</taxon>
        <taxon>eudicotyledons</taxon>
        <taxon>Gunneridae</taxon>
        <taxon>Pentapetalae</taxon>
        <taxon>rosids</taxon>
        <taxon>Vitales</taxon>
        <taxon>Vitaceae</taxon>
        <taxon>Viteae</taxon>
        <taxon>Vitis</taxon>
    </lineage>
</organism>
<dbReference type="EMBL" id="AM424774">
    <property type="protein sequence ID" value="CAN77869.1"/>
    <property type="molecule type" value="Genomic_DNA"/>
</dbReference>
<evidence type="ECO:0000259" key="3">
    <source>
        <dbReference type="PROSITE" id="PS50994"/>
    </source>
</evidence>
<dbReference type="InterPro" id="IPR000477">
    <property type="entry name" value="RT_dom"/>
</dbReference>
<dbReference type="SUPFAM" id="SSF53098">
    <property type="entry name" value="Ribonuclease H-like"/>
    <property type="match status" value="2"/>
</dbReference>
<gene>
    <name evidence="4" type="ORF">VITISV_031999</name>
</gene>
<dbReference type="PANTHER" id="PTHR48475">
    <property type="entry name" value="RIBONUCLEASE H"/>
    <property type="match status" value="1"/>
</dbReference>
<dbReference type="CDD" id="cd09274">
    <property type="entry name" value="RNase_HI_RT_Ty3"/>
    <property type="match status" value="1"/>
</dbReference>
<dbReference type="InterPro" id="IPR012337">
    <property type="entry name" value="RNaseH-like_sf"/>
</dbReference>
<dbReference type="Pfam" id="PF00078">
    <property type="entry name" value="RVT_1"/>
    <property type="match status" value="1"/>
</dbReference>
<dbReference type="FunFam" id="3.30.70.270:FF:000063">
    <property type="entry name" value="Zinc knuckle domaincontaining protein"/>
    <property type="match status" value="1"/>
</dbReference>
<accession>A5AER4</accession>
<dbReference type="InterPro" id="IPR043128">
    <property type="entry name" value="Rev_trsase/Diguanyl_cyclase"/>
</dbReference>
<feature type="domain" description="RNase H type-1" evidence="2">
    <location>
        <begin position="942"/>
        <end position="1075"/>
    </location>
</feature>
<dbReference type="Gene3D" id="3.10.10.10">
    <property type="entry name" value="HIV Type 1 Reverse Transcriptase, subunit A, domain 1"/>
    <property type="match status" value="1"/>
</dbReference>
<reference evidence="4" key="1">
    <citation type="journal article" date="2007" name="PLoS ONE">
        <title>The first genome sequence of an elite grapevine cultivar (Pinot noir Vitis vinifera L.): coping with a highly heterozygous genome.</title>
        <authorList>
            <person name="Velasco R."/>
            <person name="Zharkikh A."/>
            <person name="Troggio M."/>
            <person name="Cartwright D.A."/>
            <person name="Cestaro A."/>
            <person name="Pruss D."/>
            <person name="Pindo M."/>
            <person name="FitzGerald L.M."/>
            <person name="Vezzulli S."/>
            <person name="Reid J."/>
            <person name="Malacarne G."/>
            <person name="Iliev D."/>
            <person name="Coppola G."/>
            <person name="Wardell B."/>
            <person name="Micheletti D."/>
            <person name="Macalma T."/>
            <person name="Facci M."/>
            <person name="Mitchell J.T."/>
            <person name="Perazzolli M."/>
            <person name="Eldredge G."/>
            <person name="Gatto P."/>
            <person name="Oyzerski R."/>
            <person name="Moretto M."/>
            <person name="Gutin N."/>
            <person name="Stefanini M."/>
            <person name="Chen Y."/>
            <person name="Segala C."/>
            <person name="Davenport C."/>
            <person name="Dematte L."/>
            <person name="Mraz A."/>
            <person name="Battilana J."/>
            <person name="Stormo K."/>
            <person name="Costa F."/>
            <person name="Tao Q."/>
            <person name="Si-Ammour A."/>
            <person name="Harkins T."/>
            <person name="Lackey A."/>
            <person name="Perbost C."/>
            <person name="Taillon B."/>
            <person name="Stella A."/>
            <person name="Solovyev V."/>
            <person name="Fawcett J.A."/>
            <person name="Sterck L."/>
            <person name="Vandepoele K."/>
            <person name="Grando S.M."/>
            <person name="Toppo S."/>
            <person name="Moser C."/>
            <person name="Lanchbury J."/>
            <person name="Bogden R."/>
            <person name="Skolnick M."/>
            <person name="Sgaramella V."/>
            <person name="Bhatnagar S.K."/>
            <person name="Fontana P."/>
            <person name="Gutin A."/>
            <person name="Van de Peer Y."/>
            <person name="Salamini F."/>
            <person name="Viola R."/>
        </authorList>
    </citation>
    <scope>NUCLEOTIDE SEQUENCE</scope>
</reference>